<evidence type="ECO:0000256" key="5">
    <source>
        <dbReference type="SAM" id="MobiDB-lite"/>
    </source>
</evidence>
<dbReference type="PANTHER" id="PTHR46622">
    <property type="entry name" value="DNA-DEPENDENT METALLOPROTEASE WSS1"/>
    <property type="match status" value="1"/>
</dbReference>
<evidence type="ECO:0000256" key="1">
    <source>
        <dbReference type="ARBA" id="ARBA00022723"/>
    </source>
</evidence>
<organism evidence="8 9">
    <name type="scientific">Ophiocordyceps camponoti-floridani</name>
    <dbReference type="NCBI Taxonomy" id="2030778"/>
    <lineage>
        <taxon>Eukaryota</taxon>
        <taxon>Fungi</taxon>
        <taxon>Dikarya</taxon>
        <taxon>Ascomycota</taxon>
        <taxon>Pezizomycotina</taxon>
        <taxon>Sordariomycetes</taxon>
        <taxon>Hypocreomycetidae</taxon>
        <taxon>Hypocreales</taxon>
        <taxon>Ophiocordycipitaceae</taxon>
        <taxon>Ophiocordyceps</taxon>
    </lineage>
</organism>
<feature type="compositionally biased region" description="Pro residues" evidence="5">
    <location>
        <begin position="322"/>
        <end position="331"/>
    </location>
</feature>
<dbReference type="AlphaFoldDB" id="A0A8H4Q848"/>
<feature type="region of interest" description="Disordered" evidence="5">
    <location>
        <begin position="159"/>
        <end position="183"/>
    </location>
</feature>
<dbReference type="InterPro" id="IPR053000">
    <property type="entry name" value="WSS1-like_metalloprotease"/>
</dbReference>
<dbReference type="GO" id="GO:0008270">
    <property type="term" value="F:zinc ion binding"/>
    <property type="evidence" value="ECO:0007669"/>
    <property type="project" value="UniProtKB-KW"/>
</dbReference>
<feature type="domain" description="RanBP2-type" evidence="6">
    <location>
        <begin position="291"/>
        <end position="321"/>
    </location>
</feature>
<keyword evidence="3" id="KW-0862">Zinc</keyword>
<evidence type="ECO:0000256" key="2">
    <source>
        <dbReference type="ARBA" id="ARBA00022771"/>
    </source>
</evidence>
<feature type="region of interest" description="Disordered" evidence="5">
    <location>
        <begin position="322"/>
        <end position="383"/>
    </location>
</feature>
<dbReference type="GO" id="GO:0005634">
    <property type="term" value="C:nucleus"/>
    <property type="evidence" value="ECO:0007669"/>
    <property type="project" value="TreeGrafter"/>
</dbReference>
<dbReference type="OrthoDB" id="261960at2759"/>
<dbReference type="PROSITE" id="PS01358">
    <property type="entry name" value="ZF_RANBP2_1"/>
    <property type="match status" value="1"/>
</dbReference>
<dbReference type="Pfam" id="PF08325">
    <property type="entry name" value="WLM"/>
    <property type="match status" value="1"/>
</dbReference>
<evidence type="ECO:0000256" key="3">
    <source>
        <dbReference type="ARBA" id="ARBA00022833"/>
    </source>
</evidence>
<feature type="compositionally biased region" description="Low complexity" evidence="5">
    <location>
        <begin position="279"/>
        <end position="288"/>
    </location>
</feature>
<gene>
    <name evidence="8" type="ORF">GQ602_003332</name>
</gene>
<feature type="compositionally biased region" description="Pro residues" evidence="5">
    <location>
        <begin position="340"/>
        <end position="350"/>
    </location>
</feature>
<evidence type="ECO:0000259" key="7">
    <source>
        <dbReference type="PROSITE" id="PS51397"/>
    </source>
</evidence>
<dbReference type="PANTHER" id="PTHR46622:SF1">
    <property type="entry name" value="DNA-DEPENDENT METALLOPROTEASE WSS1"/>
    <property type="match status" value="1"/>
</dbReference>
<comment type="caution">
    <text evidence="8">The sequence shown here is derived from an EMBL/GenBank/DDBJ whole genome shotgun (WGS) entry which is preliminary data.</text>
</comment>
<dbReference type="InterPro" id="IPR001876">
    <property type="entry name" value="Znf_RanBP2"/>
</dbReference>
<feature type="compositionally biased region" description="Low complexity" evidence="5">
    <location>
        <begin position="164"/>
        <end position="181"/>
    </location>
</feature>
<evidence type="ECO:0000313" key="9">
    <source>
        <dbReference type="Proteomes" id="UP000562929"/>
    </source>
</evidence>
<name>A0A8H4Q848_9HYPO</name>
<dbReference type="PROSITE" id="PS50199">
    <property type="entry name" value="ZF_RANBP2_2"/>
    <property type="match status" value="1"/>
</dbReference>
<protein>
    <submittedName>
        <fullName evidence="8">Zinc ion binding protein</fullName>
    </submittedName>
</protein>
<evidence type="ECO:0000256" key="4">
    <source>
        <dbReference type="PROSITE-ProRule" id="PRU00322"/>
    </source>
</evidence>
<keyword evidence="2 4" id="KW-0863">Zinc-finger</keyword>
<dbReference type="InterPro" id="IPR013536">
    <property type="entry name" value="WLM_dom"/>
</dbReference>
<sequence length="415" mass="45800">MLEHEPLVRSYVHLDREPRADDALHTLRKVASLVKPIMRARGWRVGQLAEFYPSDPSLLGLNVNGGSKICLRLRYPGDRTQFLPMENVTDTMLHELCHIVHGPHNQQFHTLWDQLRDELQGLMMKGYTGEGFLSLGRRLGGARIPEHEARRLAREAAERRRRQFQPAAAAPGRRLGGTAPRPGEDIRSVIVDAVQRRNKVLRGCATEKLTDREMYEVAESATRNGFRTQAEEDEANEVAIAQALWELVQEDEKKRLGSAYVSPCAERPGSFKGGPAASTTTRTTTTTTTSMESITWMCGICTLRNPEQFLCCDACGGERPPPAPGLRPTPAPASASTTPAPTPTPAPAPVGRPRKAAAGSDVVVDLTQSPSRSQRARDETAPRPLPPTWTCSFCGMIMERQWWTCANCGLMKDSS</sequence>
<dbReference type="GO" id="GO:0008237">
    <property type="term" value="F:metallopeptidase activity"/>
    <property type="evidence" value="ECO:0007669"/>
    <property type="project" value="TreeGrafter"/>
</dbReference>
<proteinExistence type="predicted"/>
<dbReference type="Proteomes" id="UP000562929">
    <property type="component" value="Unassembled WGS sequence"/>
</dbReference>
<evidence type="ECO:0000313" key="8">
    <source>
        <dbReference type="EMBL" id="KAF4589443.1"/>
    </source>
</evidence>
<keyword evidence="9" id="KW-1185">Reference proteome</keyword>
<dbReference type="PROSITE" id="PS51397">
    <property type="entry name" value="WLM"/>
    <property type="match status" value="1"/>
</dbReference>
<keyword evidence="1" id="KW-0479">Metal-binding</keyword>
<evidence type="ECO:0000259" key="6">
    <source>
        <dbReference type="PROSITE" id="PS50199"/>
    </source>
</evidence>
<feature type="domain" description="WLM" evidence="7">
    <location>
        <begin position="1"/>
        <end position="176"/>
    </location>
</feature>
<accession>A0A8H4Q848</accession>
<reference evidence="8 9" key="1">
    <citation type="journal article" date="2020" name="G3 (Bethesda)">
        <title>Genetic Underpinnings of Host Manipulation by Ophiocordyceps as Revealed by Comparative Transcriptomics.</title>
        <authorList>
            <person name="Will I."/>
            <person name="Das B."/>
            <person name="Trinh T."/>
            <person name="Brachmann A."/>
            <person name="Ohm R.A."/>
            <person name="de Bekker C."/>
        </authorList>
    </citation>
    <scope>NUCLEOTIDE SEQUENCE [LARGE SCALE GENOMIC DNA]</scope>
    <source>
        <strain evidence="8 9">EC05</strain>
    </source>
</reference>
<dbReference type="EMBL" id="JAACLJ010000003">
    <property type="protein sequence ID" value="KAF4589443.1"/>
    <property type="molecule type" value="Genomic_DNA"/>
</dbReference>
<feature type="region of interest" description="Disordered" evidence="5">
    <location>
        <begin position="265"/>
        <end position="288"/>
    </location>
</feature>
<dbReference type="GO" id="GO:0006281">
    <property type="term" value="P:DNA repair"/>
    <property type="evidence" value="ECO:0007669"/>
    <property type="project" value="TreeGrafter"/>
</dbReference>